<dbReference type="EMBL" id="SSWX01000001">
    <property type="protein sequence ID" value="THJ36566.1"/>
    <property type="molecule type" value="Genomic_DNA"/>
</dbReference>
<name>A0A4S5C279_9BURK</name>
<dbReference type="AlphaFoldDB" id="A0A4S5C279"/>
<dbReference type="SUPFAM" id="SSF55729">
    <property type="entry name" value="Acyl-CoA N-acyltransferases (Nat)"/>
    <property type="match status" value="1"/>
</dbReference>
<comment type="caution">
    <text evidence="2">The sequence shown here is derived from an EMBL/GenBank/DDBJ whole genome shotgun (WGS) entry which is preliminary data.</text>
</comment>
<accession>A0A4S5C279</accession>
<dbReference type="Pfam" id="PF13302">
    <property type="entry name" value="Acetyltransf_3"/>
    <property type="match status" value="1"/>
</dbReference>
<dbReference type="InterPro" id="IPR016181">
    <property type="entry name" value="Acyl_CoA_acyltransferase"/>
</dbReference>
<dbReference type="InterPro" id="IPR051531">
    <property type="entry name" value="N-acetyltransferase"/>
</dbReference>
<proteinExistence type="predicted"/>
<keyword evidence="2" id="KW-0808">Transferase</keyword>
<dbReference type="OrthoDB" id="9801656at2"/>
<evidence type="ECO:0000313" key="3">
    <source>
        <dbReference type="Proteomes" id="UP000306236"/>
    </source>
</evidence>
<dbReference type="Gene3D" id="3.40.630.30">
    <property type="match status" value="1"/>
</dbReference>
<evidence type="ECO:0000259" key="1">
    <source>
        <dbReference type="PROSITE" id="PS51186"/>
    </source>
</evidence>
<dbReference type="PANTHER" id="PTHR43792:SF9">
    <property type="entry name" value="RIBOSOMAL-PROTEIN-ALANINE ACETYLTRANSFERASE"/>
    <property type="match status" value="1"/>
</dbReference>
<gene>
    <name evidence="2" type="ORF">E8K88_01345</name>
</gene>
<organism evidence="2 3">
    <name type="scientific">Lampropedia aestuarii</name>
    <dbReference type="NCBI Taxonomy" id="2562762"/>
    <lineage>
        <taxon>Bacteria</taxon>
        <taxon>Pseudomonadati</taxon>
        <taxon>Pseudomonadota</taxon>
        <taxon>Betaproteobacteria</taxon>
        <taxon>Burkholderiales</taxon>
        <taxon>Comamonadaceae</taxon>
        <taxon>Lampropedia</taxon>
    </lineage>
</organism>
<evidence type="ECO:0000313" key="2">
    <source>
        <dbReference type="EMBL" id="THJ36566.1"/>
    </source>
</evidence>
<dbReference type="GO" id="GO:0008999">
    <property type="term" value="F:protein-N-terminal-alanine acetyltransferase activity"/>
    <property type="evidence" value="ECO:0007669"/>
    <property type="project" value="TreeGrafter"/>
</dbReference>
<keyword evidence="3" id="KW-1185">Reference proteome</keyword>
<dbReference type="RefSeq" id="WP_136404825.1">
    <property type="nucleotide sequence ID" value="NZ_SSWX01000001.1"/>
</dbReference>
<protein>
    <submittedName>
        <fullName evidence="2">GNAT family N-acetyltransferase</fullName>
    </submittedName>
</protein>
<dbReference type="GO" id="GO:0005737">
    <property type="term" value="C:cytoplasm"/>
    <property type="evidence" value="ECO:0007669"/>
    <property type="project" value="TreeGrafter"/>
</dbReference>
<dbReference type="Proteomes" id="UP000306236">
    <property type="component" value="Unassembled WGS sequence"/>
</dbReference>
<dbReference type="InterPro" id="IPR000182">
    <property type="entry name" value="GNAT_dom"/>
</dbReference>
<sequence>MSTLFTPNIHTARLILRPLTPQDAPALLAIFSDPQVMRYWNTGPWSDLKTAQDFINSSAEAMDKQESLTLGIVRKDSAELIGKCMLFSYAATSKRAEIGFAIGAAHWGLGFVPEASQALLNYGFDSLRLRRIEAEIDPDNVASGKTLERLGFAKEGYLRQRWEVNGVVSDSALYGMLASDRAASMP</sequence>
<dbReference type="PROSITE" id="PS51186">
    <property type="entry name" value="GNAT"/>
    <property type="match status" value="1"/>
</dbReference>
<reference evidence="2 3" key="1">
    <citation type="submission" date="2019-04" db="EMBL/GenBank/DDBJ databases">
        <title>Lampropedia sp YIM MLB12 draf genome.</title>
        <authorList>
            <person name="Wang Y.-X."/>
        </authorList>
    </citation>
    <scope>NUCLEOTIDE SEQUENCE [LARGE SCALE GENOMIC DNA]</scope>
    <source>
        <strain evidence="2 3">YIM MLB12</strain>
    </source>
</reference>
<dbReference type="PANTHER" id="PTHR43792">
    <property type="entry name" value="GNAT FAMILY, PUTATIVE (AFU_ORTHOLOGUE AFUA_3G00765)-RELATED-RELATED"/>
    <property type="match status" value="1"/>
</dbReference>
<feature type="domain" description="N-acetyltransferase" evidence="1">
    <location>
        <begin position="14"/>
        <end position="174"/>
    </location>
</feature>